<keyword evidence="2" id="KW-1185">Reference proteome</keyword>
<protein>
    <submittedName>
        <fullName evidence="1">Uncharacterized protein</fullName>
    </submittedName>
</protein>
<dbReference type="OrthoDB" id="3229437at2759"/>
<reference evidence="1 2" key="1">
    <citation type="journal article" date="2016" name="Mol. Biol. Evol.">
        <title>Comparative Genomics of Early-Diverging Mushroom-Forming Fungi Provides Insights into the Origins of Lignocellulose Decay Capabilities.</title>
        <authorList>
            <person name="Nagy L.G."/>
            <person name="Riley R."/>
            <person name="Tritt A."/>
            <person name="Adam C."/>
            <person name="Daum C."/>
            <person name="Floudas D."/>
            <person name="Sun H."/>
            <person name="Yadav J.S."/>
            <person name="Pangilinan J."/>
            <person name="Larsson K.H."/>
            <person name="Matsuura K."/>
            <person name="Barry K."/>
            <person name="Labutti K."/>
            <person name="Kuo R."/>
            <person name="Ohm R.A."/>
            <person name="Bhattacharya S.S."/>
            <person name="Shirouzu T."/>
            <person name="Yoshinaga Y."/>
            <person name="Martin F.M."/>
            <person name="Grigoriev I.V."/>
            <person name="Hibbett D.S."/>
        </authorList>
    </citation>
    <scope>NUCLEOTIDE SEQUENCE [LARGE SCALE GENOMIC DNA]</scope>
    <source>
        <strain evidence="1 2">HHB12029</strain>
    </source>
</reference>
<organism evidence="1 2">
    <name type="scientific">Exidia glandulosa HHB12029</name>
    <dbReference type="NCBI Taxonomy" id="1314781"/>
    <lineage>
        <taxon>Eukaryota</taxon>
        <taxon>Fungi</taxon>
        <taxon>Dikarya</taxon>
        <taxon>Basidiomycota</taxon>
        <taxon>Agaricomycotina</taxon>
        <taxon>Agaricomycetes</taxon>
        <taxon>Auriculariales</taxon>
        <taxon>Exidiaceae</taxon>
        <taxon>Exidia</taxon>
    </lineage>
</organism>
<dbReference type="Proteomes" id="UP000077266">
    <property type="component" value="Unassembled WGS sequence"/>
</dbReference>
<dbReference type="AlphaFoldDB" id="A0A165PP33"/>
<name>A0A165PP33_EXIGL</name>
<gene>
    <name evidence="1" type="ORF">EXIGLDRAFT_734581</name>
</gene>
<evidence type="ECO:0000313" key="1">
    <source>
        <dbReference type="EMBL" id="KZW02454.1"/>
    </source>
</evidence>
<dbReference type="EMBL" id="KV425888">
    <property type="protein sequence ID" value="KZW02454.1"/>
    <property type="molecule type" value="Genomic_DNA"/>
</dbReference>
<proteinExistence type="predicted"/>
<sequence length="70" mass="7887">MGAPLQTRNHILVEYLEFERYRSTLRNASLQVSLTDLLGTREGIAAIAKFIQRSGAFARPATLDVRDHDD</sequence>
<dbReference type="STRING" id="1314781.A0A165PP33"/>
<dbReference type="InParanoid" id="A0A165PP33"/>
<accession>A0A165PP33</accession>
<evidence type="ECO:0000313" key="2">
    <source>
        <dbReference type="Proteomes" id="UP000077266"/>
    </source>
</evidence>